<dbReference type="GO" id="GO:0042802">
    <property type="term" value="F:identical protein binding"/>
    <property type="evidence" value="ECO:0007669"/>
    <property type="project" value="TreeGrafter"/>
</dbReference>
<comment type="similarity">
    <text evidence="4">Belongs to the glucosamine/galactosamine-6-phosphate isomerase family. NagB subfamily.</text>
</comment>
<dbReference type="InterPro" id="IPR037171">
    <property type="entry name" value="NagB/RpiA_transferase-like"/>
</dbReference>
<dbReference type="NCBIfam" id="TIGR00502">
    <property type="entry name" value="nagB"/>
    <property type="match status" value="1"/>
</dbReference>
<evidence type="ECO:0000256" key="2">
    <source>
        <dbReference type="ARBA" id="ARBA00022801"/>
    </source>
</evidence>
<protein>
    <recommendedName>
        <fullName evidence="4">Glucosamine-6-phosphate deaminase</fullName>
        <ecNumber evidence="4">3.5.99.6</ecNumber>
    </recommendedName>
    <alternativeName>
        <fullName evidence="4">GlcN6P deaminase</fullName>
        <shortName evidence="4">GNPDA</shortName>
    </alternativeName>
    <alternativeName>
        <fullName evidence="4">Glucosamine-6-phosphate isomerase</fullName>
    </alternativeName>
</protein>
<dbReference type="FunFam" id="3.40.50.1360:FF:000003">
    <property type="entry name" value="Glucosamine-6-phosphate deaminase"/>
    <property type="match status" value="1"/>
</dbReference>
<feature type="active site" description="Proton acceptor; for ring-opening step" evidence="4">
    <location>
        <position position="138"/>
    </location>
</feature>
<accession>A0A921FZC8</accession>
<reference evidence="6" key="2">
    <citation type="submission" date="2021-09" db="EMBL/GenBank/DDBJ databases">
        <authorList>
            <person name="Gilroy R."/>
        </authorList>
    </citation>
    <scope>NUCLEOTIDE SEQUENCE</scope>
    <source>
        <strain evidence="6">CHK171-7178</strain>
    </source>
</reference>
<gene>
    <name evidence="4 6" type="primary">nagB</name>
    <name evidence="6" type="ORF">K8V56_11685</name>
</gene>
<comment type="function">
    <text evidence="4">Catalyzes the reversible isomerization-deamination of glucosamine 6-phosphate (GlcN6P) to form fructose 6-phosphate (Fru6P) and ammonium ion.</text>
</comment>
<dbReference type="AlphaFoldDB" id="A0A921FZC8"/>
<keyword evidence="2 4" id="KW-0378">Hydrolase</keyword>
<sequence>MKVLLLDNYAAVSEYAATLVEEQVRGNAQSVLGLATGATPLGLYENICNSFEERGVSYKDVRTINLDEYLGLERTHPESYYTFMNERLFKHIDLAIENAYIPDGKPSSVKEECVRYNKILDCIGPINLQILGIGTNGHIGFNEPGTNSNSTTHIVELTPSTRKSNAHFFQSLEEIPTHAITMGIKSILKSEKIILLASGESKAEAVKTLLSKHVTERFPASFLWKHDNVTLIVDRDAYRLVELERQ</sequence>
<dbReference type="GO" id="GO:0005737">
    <property type="term" value="C:cytoplasm"/>
    <property type="evidence" value="ECO:0007669"/>
    <property type="project" value="TreeGrafter"/>
</dbReference>
<dbReference type="Pfam" id="PF01182">
    <property type="entry name" value="Glucosamine_iso"/>
    <property type="match status" value="1"/>
</dbReference>
<dbReference type="PANTHER" id="PTHR11280:SF5">
    <property type="entry name" value="GLUCOSAMINE-6-PHOSPHATE ISOMERASE"/>
    <property type="match status" value="1"/>
</dbReference>
<feature type="active site" description="For ring-opening step" evidence="4">
    <location>
        <position position="136"/>
    </location>
</feature>
<dbReference type="GO" id="GO:0006043">
    <property type="term" value="P:glucosamine catabolic process"/>
    <property type="evidence" value="ECO:0007669"/>
    <property type="project" value="TreeGrafter"/>
</dbReference>
<dbReference type="GO" id="GO:0019262">
    <property type="term" value="P:N-acetylneuraminate catabolic process"/>
    <property type="evidence" value="ECO:0007669"/>
    <property type="project" value="UniProtKB-UniRule"/>
</dbReference>
<feature type="active site" description="For ring-opening step" evidence="4">
    <location>
        <position position="143"/>
    </location>
</feature>
<dbReference type="InterPro" id="IPR004547">
    <property type="entry name" value="Glucosamine6P_isomerase"/>
</dbReference>
<keyword evidence="3 4" id="KW-0119">Carbohydrate metabolism</keyword>
<dbReference type="InterPro" id="IPR006148">
    <property type="entry name" value="Glc/Gal-6P_isomerase"/>
</dbReference>
<proteinExistence type="inferred from homology"/>
<evidence type="ECO:0000256" key="1">
    <source>
        <dbReference type="ARBA" id="ARBA00000644"/>
    </source>
</evidence>
<dbReference type="GO" id="GO:0004342">
    <property type="term" value="F:glucosamine-6-phosphate deaminase activity"/>
    <property type="evidence" value="ECO:0007669"/>
    <property type="project" value="UniProtKB-UniRule"/>
</dbReference>
<dbReference type="GO" id="GO:0006046">
    <property type="term" value="P:N-acetylglucosamine catabolic process"/>
    <property type="evidence" value="ECO:0007669"/>
    <property type="project" value="UniProtKB-UniRule"/>
</dbReference>
<dbReference type="GO" id="GO:0005975">
    <property type="term" value="P:carbohydrate metabolic process"/>
    <property type="evidence" value="ECO:0007669"/>
    <property type="project" value="InterPro"/>
</dbReference>
<dbReference type="CDD" id="cd01399">
    <property type="entry name" value="GlcN6P_deaminase"/>
    <property type="match status" value="1"/>
</dbReference>
<reference evidence="6" key="1">
    <citation type="journal article" date="2021" name="PeerJ">
        <title>Extensive microbial diversity within the chicken gut microbiome revealed by metagenomics and culture.</title>
        <authorList>
            <person name="Gilroy R."/>
            <person name="Ravi A."/>
            <person name="Getino M."/>
            <person name="Pursley I."/>
            <person name="Horton D.L."/>
            <person name="Alikhan N.F."/>
            <person name="Baker D."/>
            <person name="Gharbi K."/>
            <person name="Hall N."/>
            <person name="Watson M."/>
            <person name="Adriaenssens E.M."/>
            <person name="Foster-Nyarko E."/>
            <person name="Jarju S."/>
            <person name="Secka A."/>
            <person name="Antonio M."/>
            <person name="Oren A."/>
            <person name="Chaudhuri R.R."/>
            <person name="La Ragione R."/>
            <person name="Hildebrand F."/>
            <person name="Pallen M.J."/>
        </authorList>
    </citation>
    <scope>NUCLEOTIDE SEQUENCE</scope>
    <source>
        <strain evidence="6">CHK171-7178</strain>
    </source>
</reference>
<dbReference type="PANTHER" id="PTHR11280">
    <property type="entry name" value="GLUCOSAMINE-6-PHOSPHATE ISOMERASE"/>
    <property type="match status" value="1"/>
</dbReference>
<dbReference type="InterPro" id="IPR018321">
    <property type="entry name" value="Glucosamine6P_isomerase_CS"/>
</dbReference>
<dbReference type="HAMAP" id="MF_01241">
    <property type="entry name" value="GlcN6P_deamin"/>
    <property type="match status" value="1"/>
</dbReference>
<comment type="catalytic activity">
    <reaction evidence="1 4">
        <text>alpha-D-glucosamine 6-phosphate + H2O = beta-D-fructose 6-phosphate + NH4(+)</text>
        <dbReference type="Rhea" id="RHEA:12172"/>
        <dbReference type="ChEBI" id="CHEBI:15377"/>
        <dbReference type="ChEBI" id="CHEBI:28938"/>
        <dbReference type="ChEBI" id="CHEBI:57634"/>
        <dbReference type="ChEBI" id="CHEBI:75989"/>
        <dbReference type="EC" id="3.5.99.6"/>
    </reaction>
</comment>
<evidence type="ECO:0000256" key="4">
    <source>
        <dbReference type="HAMAP-Rule" id="MF_01241"/>
    </source>
</evidence>
<dbReference type="PROSITE" id="PS01161">
    <property type="entry name" value="GLC_GALNAC_ISOMERASE"/>
    <property type="match status" value="1"/>
</dbReference>
<evidence type="ECO:0000259" key="5">
    <source>
        <dbReference type="Pfam" id="PF01182"/>
    </source>
</evidence>
<feature type="active site" description="Proton acceptor; for enolization step" evidence="4">
    <location>
        <position position="67"/>
    </location>
</feature>
<evidence type="ECO:0000313" key="6">
    <source>
        <dbReference type="EMBL" id="HJF32420.1"/>
    </source>
</evidence>
<feature type="domain" description="Glucosamine/galactosamine-6-phosphate isomerase" evidence="5">
    <location>
        <begin position="10"/>
        <end position="228"/>
    </location>
</feature>
<dbReference type="EMBL" id="DYWT01000189">
    <property type="protein sequence ID" value="HJF32420.1"/>
    <property type="molecule type" value="Genomic_DNA"/>
</dbReference>
<dbReference type="SUPFAM" id="SSF100950">
    <property type="entry name" value="NagB/RpiA/CoA transferase-like"/>
    <property type="match status" value="1"/>
</dbReference>
<evidence type="ECO:0000313" key="7">
    <source>
        <dbReference type="Proteomes" id="UP000698173"/>
    </source>
</evidence>
<organism evidence="6 7">
    <name type="scientific">Sporosarcina psychrophila</name>
    <name type="common">Bacillus psychrophilus</name>
    <dbReference type="NCBI Taxonomy" id="1476"/>
    <lineage>
        <taxon>Bacteria</taxon>
        <taxon>Bacillati</taxon>
        <taxon>Bacillota</taxon>
        <taxon>Bacilli</taxon>
        <taxon>Bacillales</taxon>
        <taxon>Caryophanaceae</taxon>
        <taxon>Sporosarcina</taxon>
    </lineage>
</organism>
<evidence type="ECO:0000256" key="3">
    <source>
        <dbReference type="ARBA" id="ARBA00023277"/>
    </source>
</evidence>
<dbReference type="Gene3D" id="3.40.50.1360">
    <property type="match status" value="1"/>
</dbReference>
<comment type="caution">
    <text evidence="6">The sequence shown here is derived from an EMBL/GenBank/DDBJ whole genome shotgun (WGS) entry which is preliminary data.</text>
</comment>
<name>A0A921FZC8_SPOPS</name>
<comment type="pathway">
    <text evidence="4">Amino-sugar metabolism; N-acetylneuraminate degradation; D-fructose 6-phosphate from N-acetylneuraminate: step 5/5.</text>
</comment>
<comment type="caution">
    <text evidence="4">Lacks conserved residue(s) required for the propagation of feature annotation.</text>
</comment>
<dbReference type="Proteomes" id="UP000698173">
    <property type="component" value="Unassembled WGS sequence"/>
</dbReference>
<dbReference type="EC" id="3.5.99.6" evidence="4"/>